<reference evidence="2 3" key="1">
    <citation type="submission" date="2024-06" db="EMBL/GenBank/DDBJ databases">
        <title>Lysinibacillus zambalefons sp. nov., a Novel Firmicute Isolated from the Poon Bato Zambales Hyperalkaline Spring.</title>
        <authorList>
            <person name="Aja J.A."/>
            <person name="Lazaro J.E.H."/>
            <person name="Llorin L.D."/>
            <person name="Lim K.R."/>
            <person name="Teodosio J."/>
            <person name="Dalisay D.S."/>
        </authorList>
    </citation>
    <scope>NUCLEOTIDE SEQUENCE [LARGE SCALE GENOMIC DNA]</scope>
    <source>
        <strain evidence="2 3">M3</strain>
    </source>
</reference>
<keyword evidence="3" id="KW-1185">Reference proteome</keyword>
<organism evidence="2 3">
    <name type="scientific">Lysinibacillus zambalensis</name>
    <dbReference type="NCBI Taxonomy" id="3160866"/>
    <lineage>
        <taxon>Bacteria</taxon>
        <taxon>Bacillati</taxon>
        <taxon>Bacillota</taxon>
        <taxon>Bacilli</taxon>
        <taxon>Bacillales</taxon>
        <taxon>Bacillaceae</taxon>
        <taxon>Lysinibacillus</taxon>
    </lineage>
</organism>
<keyword evidence="1" id="KW-0812">Transmembrane</keyword>
<evidence type="ECO:0000256" key="1">
    <source>
        <dbReference type="SAM" id="Phobius"/>
    </source>
</evidence>
<dbReference type="RefSeq" id="WP_349660847.1">
    <property type="nucleotide sequence ID" value="NZ_JBEGDG010000014.1"/>
</dbReference>
<evidence type="ECO:0000313" key="2">
    <source>
        <dbReference type="EMBL" id="MEQ6356381.1"/>
    </source>
</evidence>
<comment type="caution">
    <text evidence="2">The sequence shown here is derived from an EMBL/GenBank/DDBJ whole genome shotgun (WGS) entry which is preliminary data.</text>
</comment>
<gene>
    <name evidence="2" type="ORF">ABNX05_17275</name>
</gene>
<dbReference type="Proteomes" id="UP001478862">
    <property type="component" value="Unassembled WGS sequence"/>
</dbReference>
<keyword evidence="1" id="KW-1133">Transmembrane helix</keyword>
<sequence>MEDVAHCGYIFFFNFFQRVFGHMLKEVKASGGWHGLCINMFLTSYLLFRKSGVIKNAVI</sequence>
<evidence type="ECO:0000313" key="3">
    <source>
        <dbReference type="Proteomes" id="UP001478862"/>
    </source>
</evidence>
<keyword evidence="1" id="KW-0472">Membrane</keyword>
<feature type="transmembrane region" description="Helical" evidence="1">
    <location>
        <begin position="31"/>
        <end position="48"/>
    </location>
</feature>
<protein>
    <submittedName>
        <fullName evidence="2">Uncharacterized protein</fullName>
    </submittedName>
</protein>
<dbReference type="EMBL" id="JBEGDG010000014">
    <property type="protein sequence ID" value="MEQ6356381.1"/>
    <property type="molecule type" value="Genomic_DNA"/>
</dbReference>
<accession>A0ABV1MV40</accession>
<name>A0ABV1MV40_9BACI</name>
<proteinExistence type="predicted"/>